<sequence>MVISEVVVLFFTFYTPISDELKPKVYYRTTFNSVEFGT</sequence>
<proteinExistence type="predicted"/>
<name>B9A7X2_VIBPH</name>
<protein>
    <submittedName>
        <fullName evidence="1">Uncharacterized protein</fullName>
    </submittedName>
</protein>
<dbReference type="EMBL" id="AB455531">
    <property type="protein sequence ID" value="BAH15006.1"/>
    <property type="molecule type" value="Genomic_DNA"/>
</dbReference>
<dbReference type="AlphaFoldDB" id="B9A7X2"/>
<organism evidence="1">
    <name type="scientific">Vibrio parahaemolyticus</name>
    <dbReference type="NCBI Taxonomy" id="670"/>
    <lineage>
        <taxon>Bacteria</taxon>
        <taxon>Pseudomonadati</taxon>
        <taxon>Pseudomonadota</taxon>
        <taxon>Gammaproteobacteria</taxon>
        <taxon>Vibrionales</taxon>
        <taxon>Vibrionaceae</taxon>
        <taxon>Vibrio</taxon>
    </lineage>
</organism>
<accession>B9A7X2</accession>
<reference evidence="1" key="1">
    <citation type="journal article" date="2009" name="Infect. Immun.">
        <title>Identification and characterization of a novel type III secretion system in trh-positive Vibrio parahaemolyticus strain TH3996 reveal genetic lineage and diversity of pathogenic machinery beyond the species level.</title>
        <authorList>
            <person name="Okada N."/>
            <person name="Iida T."/>
            <person name="Park K.-S."/>
            <person name="Goto N."/>
            <person name="Yasunaga T."/>
            <person name="Hiyoshi H."/>
            <person name="Matsuda S."/>
            <person name="Kodama T."/>
            <person name="Honda T."/>
        </authorList>
    </citation>
    <scope>NUCLEOTIDE SEQUENCE</scope>
    <source>
        <strain evidence="1">TH3996</strain>
    </source>
</reference>
<evidence type="ECO:0000313" key="1">
    <source>
        <dbReference type="EMBL" id="BAH15006.1"/>
    </source>
</evidence>